<feature type="binding site" evidence="8">
    <location>
        <position position="474"/>
    </location>
    <ligand>
        <name>Mg(2+)</name>
        <dbReference type="ChEBI" id="CHEBI:18420"/>
    </ligand>
</feature>
<name>A0A1X2HVF0_SYNRA</name>
<dbReference type="GO" id="GO:0005829">
    <property type="term" value="C:cytosol"/>
    <property type="evidence" value="ECO:0007669"/>
    <property type="project" value="TreeGrafter"/>
</dbReference>
<reference evidence="13 14" key="1">
    <citation type="submission" date="2016-07" db="EMBL/GenBank/DDBJ databases">
        <title>Pervasive Adenine N6-methylation of Active Genes in Fungi.</title>
        <authorList>
            <consortium name="DOE Joint Genome Institute"/>
            <person name="Mondo S.J."/>
            <person name="Dannebaum R.O."/>
            <person name="Kuo R.C."/>
            <person name="Labutti K."/>
            <person name="Haridas S."/>
            <person name="Kuo A."/>
            <person name="Salamov A."/>
            <person name="Ahrendt S.R."/>
            <person name="Lipzen A."/>
            <person name="Sullivan W."/>
            <person name="Andreopoulos W.B."/>
            <person name="Clum A."/>
            <person name="Lindquist E."/>
            <person name="Daum C."/>
            <person name="Ramamoorthy G.K."/>
            <person name="Gryganskyi A."/>
            <person name="Culley D."/>
            <person name="Magnuson J.K."/>
            <person name="James T.Y."/>
            <person name="O'Malley M.A."/>
            <person name="Stajich J.E."/>
            <person name="Spatafora J.W."/>
            <person name="Visel A."/>
            <person name="Grigoriev I.V."/>
        </authorList>
    </citation>
    <scope>NUCLEOTIDE SEQUENCE [LARGE SCALE GENOMIC DNA]</scope>
    <source>
        <strain evidence="13 14">NRRL 2496</strain>
    </source>
</reference>
<evidence type="ECO:0000256" key="3">
    <source>
        <dbReference type="ARBA" id="ARBA00022723"/>
    </source>
</evidence>
<dbReference type="SUPFAM" id="SSF52518">
    <property type="entry name" value="Thiamin diphosphate-binding fold (THDP-binding)"/>
    <property type="match status" value="2"/>
</dbReference>
<keyword evidence="13" id="KW-0670">Pyruvate</keyword>
<feature type="domain" description="Thiamine pyrophosphate enzyme N-terminal TPP-binding" evidence="12">
    <location>
        <begin position="5"/>
        <end position="111"/>
    </location>
</feature>
<dbReference type="InterPro" id="IPR029035">
    <property type="entry name" value="DHS-like_NAD/FAD-binding_dom"/>
</dbReference>
<dbReference type="Proteomes" id="UP000242180">
    <property type="component" value="Unassembled WGS sequence"/>
</dbReference>
<dbReference type="FunFam" id="3.40.50.970:FF:000024">
    <property type="entry name" value="Pyruvate decarboxylase isozyme"/>
    <property type="match status" value="1"/>
</dbReference>
<evidence type="ECO:0000313" key="14">
    <source>
        <dbReference type="Proteomes" id="UP000242180"/>
    </source>
</evidence>
<dbReference type="CDD" id="cd07038">
    <property type="entry name" value="TPP_PYR_PDC_IPDC_like"/>
    <property type="match status" value="1"/>
</dbReference>
<sequence length="571" mass="63402">MPTINLGKFLVNRLKELGLDTIFGVPGDYNMPFLDVIEDDPELKWGNNANELNASYAADGYARVRGIGAVVTTFGVGELSACNGIAGSFSEMVPVVHIVGTPNTKSQASGALLHHTLGNGNFRVFQQMFAEITVANTQLSIANSTLHAIREIDRCLTECMLRRRPVYIGFPIDLMSAEVDVSESDLQPLQIQRPKNPENTQASCLKFVLQEIERAKKPIIIVDACAIRNEVQADVERLMDKTGFPTYVAPMGKGAVHEAKSNYRGCYAGTVSLEQVAEEVHQADLILEIGSLQSDFNTGGFSYNLDKEKIIAFHTSLTSVFHATFEGVGMNEFLPLVIDNLPKSLTETDWKDLPPPAHTQSIQPEDAPVITHNYLWNKLSDYLEPRSIIVSETGTAEFGVFNLRAPHDCKYISQVLWGSIGYSVGGATGAAAADRSRRVYLFVGDGSFQMTAQEVSSMLHTGLTPVIFLLNNNGYTIEKLIHGKHRDYNNYQMWKYADTFKYMGAELEINTKNARQSVVGYQGKVNTREEFEKAMEQVKQQSNKIHFIEVIMPQFDAPRELLLQVATSENR</sequence>
<dbReference type="Gene3D" id="3.40.50.970">
    <property type="match status" value="2"/>
</dbReference>
<accession>A0A1X2HVF0</accession>
<feature type="binding site" evidence="8">
    <location>
        <position position="445"/>
    </location>
    <ligand>
        <name>Mg(2+)</name>
        <dbReference type="ChEBI" id="CHEBI:18420"/>
    </ligand>
</feature>
<dbReference type="InterPro" id="IPR012110">
    <property type="entry name" value="PDC/IPDC-like"/>
</dbReference>
<dbReference type="FunCoup" id="A0A1X2HVF0">
    <property type="interactions" value="157"/>
</dbReference>
<dbReference type="EMBL" id="MCGN01000001">
    <property type="protein sequence ID" value="ORZ03511.1"/>
    <property type="molecule type" value="Genomic_DNA"/>
</dbReference>
<comment type="cofactor">
    <cofactor evidence="1">
        <name>thiamine diphosphate</name>
        <dbReference type="ChEBI" id="CHEBI:58937"/>
    </cofactor>
</comment>
<dbReference type="GO" id="GO:0005634">
    <property type="term" value="C:nucleus"/>
    <property type="evidence" value="ECO:0007669"/>
    <property type="project" value="TreeGrafter"/>
</dbReference>
<dbReference type="InterPro" id="IPR011766">
    <property type="entry name" value="TPP_enzyme_TPP-bd"/>
</dbReference>
<evidence type="ECO:0000256" key="1">
    <source>
        <dbReference type="ARBA" id="ARBA00001964"/>
    </source>
</evidence>
<dbReference type="CDD" id="cd02005">
    <property type="entry name" value="TPP_PDC_IPDC"/>
    <property type="match status" value="1"/>
</dbReference>
<dbReference type="InterPro" id="IPR012000">
    <property type="entry name" value="Thiamin_PyroP_enz_cen_dom"/>
</dbReference>
<evidence type="ECO:0000259" key="10">
    <source>
        <dbReference type="Pfam" id="PF00205"/>
    </source>
</evidence>
<dbReference type="InterPro" id="IPR012001">
    <property type="entry name" value="Thiamin_PyroP_enz_TPP-bd_dom"/>
</dbReference>
<dbReference type="PIRSF" id="PIRSF036565">
    <property type="entry name" value="Pyruvt_ip_decrb"/>
    <property type="match status" value="1"/>
</dbReference>
<dbReference type="Gene3D" id="3.40.50.1220">
    <property type="entry name" value="TPP-binding domain"/>
    <property type="match status" value="1"/>
</dbReference>
<dbReference type="GO" id="GO:0030976">
    <property type="term" value="F:thiamine pyrophosphate binding"/>
    <property type="evidence" value="ECO:0007669"/>
    <property type="project" value="InterPro"/>
</dbReference>
<keyword evidence="14" id="KW-1185">Reference proteome</keyword>
<dbReference type="Pfam" id="PF00205">
    <property type="entry name" value="TPP_enzyme_M"/>
    <property type="match status" value="1"/>
</dbReference>
<dbReference type="InterPro" id="IPR047213">
    <property type="entry name" value="TPP_PYR_PDC_IPDC-like"/>
</dbReference>
<protein>
    <submittedName>
        <fullName evidence="13">Pyruvate decarboxylase isozyme</fullName>
    </submittedName>
</protein>
<evidence type="ECO:0000256" key="6">
    <source>
        <dbReference type="ARBA" id="ARBA00023052"/>
    </source>
</evidence>
<comment type="similarity">
    <text evidence="2 9">Belongs to the TPP enzyme family.</text>
</comment>
<dbReference type="GO" id="GO:0000949">
    <property type="term" value="P:aromatic amino acid family catabolic process to alcohol via Ehrlich pathway"/>
    <property type="evidence" value="ECO:0007669"/>
    <property type="project" value="TreeGrafter"/>
</dbReference>
<dbReference type="OMA" id="IREHFHA"/>
<dbReference type="AlphaFoldDB" id="A0A1X2HVF0"/>
<dbReference type="OrthoDB" id="3970464at2759"/>
<evidence type="ECO:0000259" key="12">
    <source>
        <dbReference type="Pfam" id="PF02776"/>
    </source>
</evidence>
<dbReference type="InParanoid" id="A0A1X2HVF0"/>
<evidence type="ECO:0000256" key="4">
    <source>
        <dbReference type="ARBA" id="ARBA00022793"/>
    </source>
</evidence>
<organism evidence="13 14">
    <name type="scientific">Syncephalastrum racemosum</name>
    <name type="common">Filamentous fungus</name>
    <dbReference type="NCBI Taxonomy" id="13706"/>
    <lineage>
        <taxon>Eukaryota</taxon>
        <taxon>Fungi</taxon>
        <taxon>Fungi incertae sedis</taxon>
        <taxon>Mucoromycota</taxon>
        <taxon>Mucoromycotina</taxon>
        <taxon>Mucoromycetes</taxon>
        <taxon>Mucorales</taxon>
        <taxon>Syncephalastraceae</taxon>
        <taxon>Syncephalastrum</taxon>
    </lineage>
</organism>
<dbReference type="InterPro" id="IPR029061">
    <property type="entry name" value="THDP-binding"/>
</dbReference>
<keyword evidence="4" id="KW-0210">Decarboxylase</keyword>
<evidence type="ECO:0000313" key="13">
    <source>
        <dbReference type="EMBL" id="ORZ03511.1"/>
    </source>
</evidence>
<proteinExistence type="inferred from homology"/>
<dbReference type="GO" id="GO:0004737">
    <property type="term" value="F:pyruvate decarboxylase activity"/>
    <property type="evidence" value="ECO:0007669"/>
    <property type="project" value="TreeGrafter"/>
</dbReference>
<evidence type="ECO:0000256" key="7">
    <source>
        <dbReference type="ARBA" id="ARBA00023239"/>
    </source>
</evidence>
<dbReference type="STRING" id="13706.A0A1X2HVF0"/>
<dbReference type="FunFam" id="3.40.50.970:FF:000019">
    <property type="entry name" value="Pyruvate decarboxylase isozyme"/>
    <property type="match status" value="1"/>
</dbReference>
<dbReference type="GO" id="GO:0000287">
    <property type="term" value="F:magnesium ion binding"/>
    <property type="evidence" value="ECO:0007669"/>
    <property type="project" value="InterPro"/>
</dbReference>
<comment type="caution">
    <text evidence="13">The sequence shown here is derived from an EMBL/GenBank/DDBJ whole genome shotgun (WGS) entry which is preliminary data.</text>
</comment>
<dbReference type="PANTHER" id="PTHR43452">
    <property type="entry name" value="PYRUVATE DECARBOXYLASE"/>
    <property type="match status" value="1"/>
</dbReference>
<keyword evidence="3 8" id="KW-0479">Metal-binding</keyword>
<keyword evidence="6 9" id="KW-0786">Thiamine pyrophosphate</keyword>
<dbReference type="Pfam" id="PF02776">
    <property type="entry name" value="TPP_enzyme_N"/>
    <property type="match status" value="1"/>
</dbReference>
<feature type="domain" description="Thiamine pyrophosphate enzyme TPP-binding" evidence="11">
    <location>
        <begin position="407"/>
        <end position="550"/>
    </location>
</feature>
<dbReference type="Pfam" id="PF02775">
    <property type="entry name" value="TPP_enzyme_C"/>
    <property type="match status" value="1"/>
</dbReference>
<feature type="binding site" evidence="8">
    <location>
        <position position="472"/>
    </location>
    <ligand>
        <name>Mg(2+)</name>
        <dbReference type="ChEBI" id="CHEBI:18420"/>
    </ligand>
</feature>
<feature type="domain" description="Thiamine pyrophosphate enzyme central" evidence="10">
    <location>
        <begin position="207"/>
        <end position="315"/>
    </location>
</feature>
<dbReference type="SUPFAM" id="SSF52467">
    <property type="entry name" value="DHS-like NAD/FAD-binding domain"/>
    <property type="match status" value="1"/>
</dbReference>
<keyword evidence="7" id="KW-0456">Lyase</keyword>
<evidence type="ECO:0000256" key="8">
    <source>
        <dbReference type="PIRSR" id="PIRSR036565-2"/>
    </source>
</evidence>
<dbReference type="InterPro" id="IPR047214">
    <property type="entry name" value="TPP_PDC_IPDC"/>
</dbReference>
<gene>
    <name evidence="13" type="ORF">BCR43DRAFT_560189</name>
</gene>
<comment type="cofactor">
    <cofactor evidence="8">
        <name>Mg(2+)</name>
        <dbReference type="ChEBI" id="CHEBI:18420"/>
    </cofactor>
    <text evidence="8">Binds 1 Mg(2+) per subunit.</text>
</comment>
<keyword evidence="5 8" id="KW-0460">Magnesium</keyword>
<evidence type="ECO:0000259" key="11">
    <source>
        <dbReference type="Pfam" id="PF02775"/>
    </source>
</evidence>
<dbReference type="PANTHER" id="PTHR43452:SF30">
    <property type="entry name" value="PYRUVATE DECARBOXYLASE ISOZYME 1-RELATED"/>
    <property type="match status" value="1"/>
</dbReference>
<evidence type="ECO:0000256" key="5">
    <source>
        <dbReference type="ARBA" id="ARBA00022842"/>
    </source>
</evidence>
<evidence type="ECO:0000256" key="9">
    <source>
        <dbReference type="RuleBase" id="RU362132"/>
    </source>
</evidence>
<evidence type="ECO:0000256" key="2">
    <source>
        <dbReference type="ARBA" id="ARBA00007812"/>
    </source>
</evidence>